<dbReference type="InterPro" id="IPR029058">
    <property type="entry name" value="AB_hydrolase_fold"/>
</dbReference>
<name>A0A916VMR2_9RHOB</name>
<dbReference type="InterPro" id="IPR020806">
    <property type="entry name" value="PKS_PP-bd"/>
</dbReference>
<dbReference type="Pfam" id="PF00975">
    <property type="entry name" value="Thioesterase"/>
    <property type="match status" value="1"/>
</dbReference>
<dbReference type="SMART" id="SM00823">
    <property type="entry name" value="PKS_PP"/>
    <property type="match status" value="1"/>
</dbReference>
<dbReference type="AlphaFoldDB" id="A0A916VMR2"/>
<evidence type="ECO:0000256" key="3">
    <source>
        <dbReference type="ARBA" id="ARBA00022553"/>
    </source>
</evidence>
<dbReference type="GO" id="GO:0009239">
    <property type="term" value="P:enterobactin biosynthetic process"/>
    <property type="evidence" value="ECO:0007669"/>
    <property type="project" value="TreeGrafter"/>
</dbReference>
<dbReference type="Proteomes" id="UP000628017">
    <property type="component" value="Unassembled WGS sequence"/>
</dbReference>
<dbReference type="Gene3D" id="3.30.559.10">
    <property type="entry name" value="Chloramphenicol acetyltransferase-like domain"/>
    <property type="match status" value="1"/>
</dbReference>
<dbReference type="InterPro" id="IPR036736">
    <property type="entry name" value="ACP-like_sf"/>
</dbReference>
<dbReference type="GO" id="GO:0047527">
    <property type="term" value="F:2,3-dihydroxybenzoate-serine ligase activity"/>
    <property type="evidence" value="ECO:0007669"/>
    <property type="project" value="TreeGrafter"/>
</dbReference>
<proteinExistence type="predicted"/>
<dbReference type="Gene3D" id="3.30.559.30">
    <property type="entry name" value="Nonribosomal peptide synthetase, condensation domain"/>
    <property type="match status" value="1"/>
</dbReference>
<dbReference type="GO" id="GO:0031177">
    <property type="term" value="F:phosphopantetheine binding"/>
    <property type="evidence" value="ECO:0007669"/>
    <property type="project" value="InterPro"/>
</dbReference>
<reference evidence="5" key="2">
    <citation type="submission" date="2020-09" db="EMBL/GenBank/DDBJ databases">
        <authorList>
            <person name="Sun Q."/>
            <person name="Zhou Y."/>
        </authorList>
    </citation>
    <scope>NUCLEOTIDE SEQUENCE</scope>
    <source>
        <strain evidence="5">CGMCC 1.15880</strain>
    </source>
</reference>
<dbReference type="PROSITE" id="PS50075">
    <property type="entry name" value="CARRIER"/>
    <property type="match status" value="1"/>
</dbReference>
<dbReference type="InterPro" id="IPR001242">
    <property type="entry name" value="Condensation_dom"/>
</dbReference>
<dbReference type="FunFam" id="1.10.1200.10:FF:000005">
    <property type="entry name" value="Nonribosomal peptide synthetase 1"/>
    <property type="match status" value="1"/>
</dbReference>
<dbReference type="InterPro" id="IPR001031">
    <property type="entry name" value="Thioesterase"/>
</dbReference>
<dbReference type="EMBL" id="BMKA01000001">
    <property type="protein sequence ID" value="GGA09770.1"/>
    <property type="molecule type" value="Genomic_DNA"/>
</dbReference>
<dbReference type="RefSeq" id="WP_188670992.1">
    <property type="nucleotide sequence ID" value="NZ_BMKA01000001.1"/>
</dbReference>
<dbReference type="Pfam" id="PF00668">
    <property type="entry name" value="Condensation"/>
    <property type="match status" value="1"/>
</dbReference>
<sequence>MNVINSQFDPEQVVAEFPLSTTQQQFWFLDQIHPGNLALNVAVNWEVQGVVCATSLERAYRLVIARHEVLRTRFVEKDGAPVQQVLDHADFDLEVRDITDLRGSAQEARLAEIAAEVSRYPFDLSNTGLIRATLVMTGPDRARLMTVVHHSIYDGYSIGVMGREIGTSAAAFAAGKTPDLPDLPLQYGDFSLWQRQYLASGVLDEDTAYWREQMKDALYFEVPTDFPRPKARNTEISYLNVALQDDFAEAIDRVAKANKTSPFVVGAAVTSAALHRVTGAEEVLFGTPIAGRQDVELEPLIGPFINHQVLRLPTRASDSLKTHIAQTKTVVEGALVHQNLPFSKLVEVVNPVRDASRAPLISMNFKLQHVFMEDETYGAFAMVSKPTFTPGAARDLDIVIMGRPSGWRLNIEYAPNLYKPETIKALLEMIKQSFAHVFETGNLTLGSLPLVQAKAPAKKSAQASDDPIALALQSHPFVANAVTVQQTRGHWGYVTANPSPLMALETLPQILMQHLCDQGVGTPLAGISVLTALPDDPATLPATGQVVALPAKPAKPANPQGDLEQGIMSIWQELLEHRTIPTDRSFFELGGHSLLAVRMVARIRKEWNVSLGVAAIYETPTIKELVAHLAPQIAPSAEAVETDWRVEPIRTDGEGQQIIAINDISLILNASEHFSESRPSVCVRLFDGQRGIDQSERSFLEIAAEYAKVIEAHQPQGPYLLFGACVHGNIALEAARHLQAKGHEIAGVVIKDCWEPGYAAGIHADKTQRRREKLYALGNRMRQVRKKRMSLAAMLGSYRIVRKSGVLTLATRLGLMDRVRATDMTAEQEGFVEYISQARNVYRPEPLGFPILHVVTRITPTSKGFLPSIGWEKIAGANLRTVSIDDVSVVKGQISGTDELAQQIEGFLAR</sequence>
<evidence type="ECO:0000313" key="6">
    <source>
        <dbReference type="Proteomes" id="UP000628017"/>
    </source>
</evidence>
<dbReference type="PANTHER" id="PTHR45527:SF1">
    <property type="entry name" value="FATTY ACID SYNTHASE"/>
    <property type="match status" value="1"/>
</dbReference>
<dbReference type="InterPro" id="IPR023213">
    <property type="entry name" value="CAT-like_dom_sf"/>
</dbReference>
<accession>A0A916VMR2</accession>
<dbReference type="Pfam" id="PF00550">
    <property type="entry name" value="PP-binding"/>
    <property type="match status" value="1"/>
</dbReference>
<dbReference type="PANTHER" id="PTHR45527">
    <property type="entry name" value="NONRIBOSOMAL PEPTIDE SYNTHETASE"/>
    <property type="match status" value="1"/>
</dbReference>
<evidence type="ECO:0000313" key="5">
    <source>
        <dbReference type="EMBL" id="GGA09770.1"/>
    </source>
</evidence>
<reference evidence="5" key="1">
    <citation type="journal article" date="2014" name="Int. J. Syst. Evol. Microbiol.">
        <title>Complete genome sequence of Corynebacterium casei LMG S-19264T (=DSM 44701T), isolated from a smear-ripened cheese.</title>
        <authorList>
            <consortium name="US DOE Joint Genome Institute (JGI-PGF)"/>
            <person name="Walter F."/>
            <person name="Albersmeier A."/>
            <person name="Kalinowski J."/>
            <person name="Ruckert C."/>
        </authorList>
    </citation>
    <scope>NUCLEOTIDE SEQUENCE</scope>
    <source>
        <strain evidence="5">CGMCC 1.15880</strain>
    </source>
</reference>
<dbReference type="Gene3D" id="3.40.50.1820">
    <property type="entry name" value="alpha/beta hydrolase"/>
    <property type="match status" value="1"/>
</dbReference>
<gene>
    <name evidence="5" type="ORF">GCM10011498_07270</name>
</gene>
<dbReference type="GO" id="GO:0005829">
    <property type="term" value="C:cytosol"/>
    <property type="evidence" value="ECO:0007669"/>
    <property type="project" value="TreeGrafter"/>
</dbReference>
<dbReference type="Gene3D" id="1.10.1200.10">
    <property type="entry name" value="ACP-like"/>
    <property type="match status" value="1"/>
</dbReference>
<dbReference type="SUPFAM" id="SSF47336">
    <property type="entry name" value="ACP-like"/>
    <property type="match status" value="1"/>
</dbReference>
<dbReference type="CDD" id="cd19531">
    <property type="entry name" value="LCL_NRPS-like"/>
    <property type="match status" value="1"/>
</dbReference>
<evidence type="ECO:0000256" key="1">
    <source>
        <dbReference type="ARBA" id="ARBA00001957"/>
    </source>
</evidence>
<feature type="domain" description="Carrier" evidence="4">
    <location>
        <begin position="558"/>
        <end position="633"/>
    </location>
</feature>
<dbReference type="GO" id="GO:0009366">
    <property type="term" value="C:enterobactin synthetase complex"/>
    <property type="evidence" value="ECO:0007669"/>
    <property type="project" value="TreeGrafter"/>
</dbReference>
<dbReference type="GO" id="GO:0043041">
    <property type="term" value="P:amino acid activation for nonribosomal peptide biosynthetic process"/>
    <property type="evidence" value="ECO:0007669"/>
    <property type="project" value="TreeGrafter"/>
</dbReference>
<evidence type="ECO:0000256" key="2">
    <source>
        <dbReference type="ARBA" id="ARBA00022450"/>
    </source>
</evidence>
<dbReference type="PROSITE" id="PS00012">
    <property type="entry name" value="PHOSPHOPANTETHEINE"/>
    <property type="match status" value="1"/>
</dbReference>
<dbReference type="SUPFAM" id="SSF53474">
    <property type="entry name" value="alpha/beta-Hydrolases"/>
    <property type="match status" value="1"/>
</dbReference>
<keyword evidence="3" id="KW-0597">Phosphoprotein</keyword>
<dbReference type="InterPro" id="IPR009081">
    <property type="entry name" value="PP-bd_ACP"/>
</dbReference>
<organism evidence="5 6">
    <name type="scientific">Neptunicoccus cionae</name>
    <dbReference type="NCBI Taxonomy" id="2035344"/>
    <lineage>
        <taxon>Bacteria</taxon>
        <taxon>Pseudomonadati</taxon>
        <taxon>Pseudomonadota</taxon>
        <taxon>Alphaproteobacteria</taxon>
        <taxon>Rhodobacterales</taxon>
        <taxon>Paracoccaceae</taxon>
        <taxon>Neptunicoccus</taxon>
    </lineage>
</organism>
<keyword evidence="2" id="KW-0596">Phosphopantetheine</keyword>
<dbReference type="SUPFAM" id="SSF52777">
    <property type="entry name" value="CoA-dependent acyltransferases"/>
    <property type="match status" value="2"/>
</dbReference>
<comment type="cofactor">
    <cofactor evidence="1">
        <name>pantetheine 4'-phosphate</name>
        <dbReference type="ChEBI" id="CHEBI:47942"/>
    </cofactor>
</comment>
<protein>
    <recommendedName>
        <fullName evidence="4">Carrier domain-containing protein</fullName>
    </recommendedName>
</protein>
<comment type="caution">
    <text evidence="5">The sequence shown here is derived from an EMBL/GenBank/DDBJ whole genome shotgun (WGS) entry which is preliminary data.</text>
</comment>
<keyword evidence="6" id="KW-1185">Reference proteome</keyword>
<evidence type="ECO:0000259" key="4">
    <source>
        <dbReference type="PROSITE" id="PS50075"/>
    </source>
</evidence>
<dbReference type="InterPro" id="IPR006162">
    <property type="entry name" value="Ppantetheine_attach_site"/>
</dbReference>